<dbReference type="RefSeq" id="WP_185759407.1">
    <property type="nucleotide sequence ID" value="NZ_BAAAKA010000005.1"/>
</dbReference>
<keyword evidence="3" id="KW-0812">Transmembrane</keyword>
<dbReference type="CDD" id="cd04202">
    <property type="entry name" value="CuRO_D2_2dMcoN_like"/>
    <property type="match status" value="1"/>
</dbReference>
<dbReference type="InterPro" id="IPR011707">
    <property type="entry name" value="Cu-oxidase-like_N"/>
</dbReference>
<evidence type="ECO:0000256" key="2">
    <source>
        <dbReference type="ARBA" id="ARBA00023002"/>
    </source>
</evidence>
<feature type="domain" description="Plastocyanin-like" evidence="4">
    <location>
        <begin position="363"/>
        <end position="464"/>
    </location>
</feature>
<feature type="domain" description="Plastocyanin-like" evidence="5">
    <location>
        <begin position="86"/>
        <end position="197"/>
    </location>
</feature>
<dbReference type="SUPFAM" id="SSF49503">
    <property type="entry name" value="Cupredoxins"/>
    <property type="match status" value="3"/>
</dbReference>
<accession>A0A542E9A4</accession>
<dbReference type="InterPro" id="IPR045087">
    <property type="entry name" value="Cu-oxidase_fam"/>
</dbReference>
<evidence type="ECO:0000256" key="1">
    <source>
        <dbReference type="ARBA" id="ARBA00022723"/>
    </source>
</evidence>
<name>A0A542E9A4_9ACTN</name>
<comment type="caution">
    <text evidence="6">The sequence shown here is derived from an EMBL/GenBank/DDBJ whole genome shotgun (WGS) entry which is preliminary data.</text>
</comment>
<gene>
    <name evidence="6" type="ORF">FB475_4837</name>
</gene>
<evidence type="ECO:0000256" key="3">
    <source>
        <dbReference type="SAM" id="Phobius"/>
    </source>
</evidence>
<keyword evidence="3" id="KW-1133">Transmembrane helix</keyword>
<dbReference type="Gene3D" id="2.60.40.420">
    <property type="entry name" value="Cupredoxins - blue copper proteins"/>
    <property type="match status" value="3"/>
</dbReference>
<reference evidence="6 7" key="1">
    <citation type="submission" date="2019-06" db="EMBL/GenBank/DDBJ databases">
        <title>Sequencing the genomes of 1000 actinobacteria strains.</title>
        <authorList>
            <person name="Klenk H.-P."/>
        </authorList>
    </citation>
    <scope>NUCLEOTIDE SEQUENCE [LARGE SCALE GENOMIC DNA]</scope>
    <source>
        <strain evidence="6 7">DSM 17305</strain>
    </source>
</reference>
<evidence type="ECO:0000313" key="6">
    <source>
        <dbReference type="EMBL" id="TQJ11912.1"/>
    </source>
</evidence>
<dbReference type="AlphaFoldDB" id="A0A542E9A4"/>
<evidence type="ECO:0000313" key="7">
    <source>
        <dbReference type="Proteomes" id="UP000316298"/>
    </source>
</evidence>
<protein>
    <submittedName>
        <fullName evidence="6">FtsP/CotA-like multicopper oxidase with cupredoxin domain</fullName>
    </submittedName>
</protein>
<dbReference type="PANTHER" id="PTHR11709">
    <property type="entry name" value="MULTI-COPPER OXIDASE"/>
    <property type="match status" value="1"/>
</dbReference>
<dbReference type="PROSITE" id="PS00080">
    <property type="entry name" value="MULTICOPPER_OXIDASE2"/>
    <property type="match status" value="1"/>
</dbReference>
<dbReference type="GO" id="GO:0016491">
    <property type="term" value="F:oxidoreductase activity"/>
    <property type="evidence" value="ECO:0007669"/>
    <property type="project" value="UniProtKB-KW"/>
</dbReference>
<feature type="transmembrane region" description="Helical" evidence="3">
    <location>
        <begin position="12"/>
        <end position="30"/>
    </location>
</feature>
<proteinExistence type="predicted"/>
<dbReference type="Proteomes" id="UP000316298">
    <property type="component" value="Unassembled WGS sequence"/>
</dbReference>
<sequence>MPEVKKRQWGRLVALGGTLAVLVPLGYLWATSLVPDSYNPAKMGYADYGGGSMEHMHHEGMSVTELTGPRTGKPDVDVTLVARKQKYQLASGGTVDGYTVNGTSPGPLIRAKVGDLVQVTFVNESVKDGATLHWHGIDVPNAEDGVAGVTQDAVPVGGKHVYRFKASQAGTYWYHSHQVSSDEVKGGLFGPIVIAPAAPGEVVATIHTYDGKRTINGRTGNGRVELPAGTTARVRVINTDNTVLRVGLVGTPYKVVAVDGNDVHDPTPVTAAYALPAGGRVDLEAVVPPGGMRLVAGTSSLSLGIAPAGTDPPSAELPGNTVDLLTYGTPAPLGFEPGKANRTFEYRIGRTAGFLDGKPGLWWTINGHKFPDVPMFMVAEGDVVRMKISNTSGQAHPMHLHGHHAVVLSRNGIPATGSPWWTDTLEVGNKETYEIAFVANNPGLWMDHCHNLPHATQGLMTHLMYEGTTTPYRVGGTSRNEPE</sequence>
<dbReference type="InterPro" id="IPR008972">
    <property type="entry name" value="Cupredoxin"/>
</dbReference>
<organism evidence="6 7">
    <name type="scientific">Kribbella jejuensis</name>
    <dbReference type="NCBI Taxonomy" id="236068"/>
    <lineage>
        <taxon>Bacteria</taxon>
        <taxon>Bacillati</taxon>
        <taxon>Actinomycetota</taxon>
        <taxon>Actinomycetes</taxon>
        <taxon>Propionibacteriales</taxon>
        <taxon>Kribbellaceae</taxon>
        <taxon>Kribbella</taxon>
    </lineage>
</organism>
<evidence type="ECO:0000259" key="5">
    <source>
        <dbReference type="Pfam" id="PF07732"/>
    </source>
</evidence>
<dbReference type="EMBL" id="VFMM01000002">
    <property type="protein sequence ID" value="TQJ11912.1"/>
    <property type="molecule type" value="Genomic_DNA"/>
</dbReference>
<keyword evidence="7" id="KW-1185">Reference proteome</keyword>
<dbReference type="GO" id="GO:0005507">
    <property type="term" value="F:copper ion binding"/>
    <property type="evidence" value="ECO:0007669"/>
    <property type="project" value="InterPro"/>
</dbReference>
<keyword evidence="2" id="KW-0560">Oxidoreductase</keyword>
<dbReference type="Pfam" id="PF07731">
    <property type="entry name" value="Cu-oxidase_2"/>
    <property type="match status" value="1"/>
</dbReference>
<dbReference type="Pfam" id="PF07732">
    <property type="entry name" value="Cu-oxidase_3"/>
    <property type="match status" value="1"/>
</dbReference>
<dbReference type="PANTHER" id="PTHR11709:SF2">
    <property type="entry name" value="MULTICOPPER OXIDASE LPR1"/>
    <property type="match status" value="1"/>
</dbReference>
<keyword evidence="1" id="KW-0479">Metal-binding</keyword>
<dbReference type="InterPro" id="IPR011706">
    <property type="entry name" value="Cu-oxidase_C"/>
</dbReference>
<dbReference type="InterPro" id="IPR002355">
    <property type="entry name" value="Cu_oxidase_Cu_BS"/>
</dbReference>
<keyword evidence="3" id="KW-0472">Membrane</keyword>
<evidence type="ECO:0000259" key="4">
    <source>
        <dbReference type="Pfam" id="PF07731"/>
    </source>
</evidence>